<evidence type="ECO:0000313" key="2">
    <source>
        <dbReference type="Proteomes" id="UP001476807"/>
    </source>
</evidence>
<dbReference type="EMBL" id="JBEOKT010000019">
    <property type="protein sequence ID" value="MER2999146.1"/>
    <property type="molecule type" value="Genomic_DNA"/>
</dbReference>
<keyword evidence="2" id="KW-1185">Reference proteome</keyword>
<dbReference type="Proteomes" id="UP001476807">
    <property type="component" value="Unassembled WGS sequence"/>
</dbReference>
<evidence type="ECO:0000313" key="1">
    <source>
        <dbReference type="EMBL" id="MER2999146.1"/>
    </source>
</evidence>
<protein>
    <recommendedName>
        <fullName evidence="3">Outer membrane protein beta-barrel domain-containing protein</fullName>
    </recommendedName>
</protein>
<accession>A0ABV1RXK6</accession>
<proteinExistence type="predicted"/>
<name>A0ABV1RXK6_9BACT</name>
<dbReference type="RefSeq" id="WP_350413754.1">
    <property type="nucleotide sequence ID" value="NZ_JBEOKT010000019.1"/>
</dbReference>
<sequence length="37" mass="4146">MFVGFGENVKKNIFDQNRAYVAIGYKLSLTPHLSSVT</sequence>
<evidence type="ECO:0008006" key="3">
    <source>
        <dbReference type="Google" id="ProtNLM"/>
    </source>
</evidence>
<comment type="caution">
    <text evidence="1">The sequence shown here is derived from an EMBL/GenBank/DDBJ whole genome shotgun (WGS) entry which is preliminary data.</text>
</comment>
<gene>
    <name evidence="1" type="ORF">ABS362_16460</name>
</gene>
<organism evidence="1 2">
    <name type="scientific">Pontibacter populi</name>
    <dbReference type="NCBI Taxonomy" id="890055"/>
    <lineage>
        <taxon>Bacteria</taxon>
        <taxon>Pseudomonadati</taxon>
        <taxon>Bacteroidota</taxon>
        <taxon>Cytophagia</taxon>
        <taxon>Cytophagales</taxon>
        <taxon>Hymenobacteraceae</taxon>
        <taxon>Pontibacter</taxon>
    </lineage>
</organism>
<reference evidence="1 2" key="1">
    <citation type="submission" date="2024-06" db="EMBL/GenBank/DDBJ databases">
        <title>Pontibacter populi HYL7-15.</title>
        <authorList>
            <person name="Kim M.K."/>
        </authorList>
    </citation>
    <scope>NUCLEOTIDE SEQUENCE [LARGE SCALE GENOMIC DNA]</scope>
    <source>
        <strain evidence="1 2">HYL7-15</strain>
    </source>
</reference>